<keyword evidence="2" id="KW-1185">Reference proteome</keyword>
<organism evidence="1 2">
    <name type="scientific">Dryococelus australis</name>
    <dbReference type="NCBI Taxonomy" id="614101"/>
    <lineage>
        <taxon>Eukaryota</taxon>
        <taxon>Metazoa</taxon>
        <taxon>Ecdysozoa</taxon>
        <taxon>Arthropoda</taxon>
        <taxon>Hexapoda</taxon>
        <taxon>Insecta</taxon>
        <taxon>Pterygota</taxon>
        <taxon>Neoptera</taxon>
        <taxon>Polyneoptera</taxon>
        <taxon>Phasmatodea</taxon>
        <taxon>Verophasmatodea</taxon>
        <taxon>Anareolatae</taxon>
        <taxon>Phasmatidae</taxon>
        <taxon>Eurycanthinae</taxon>
        <taxon>Dryococelus</taxon>
    </lineage>
</organism>
<comment type="caution">
    <text evidence="1">The sequence shown here is derived from an EMBL/GenBank/DDBJ whole genome shotgun (WGS) entry which is preliminary data.</text>
</comment>
<reference evidence="1 2" key="1">
    <citation type="submission" date="2023-02" db="EMBL/GenBank/DDBJ databases">
        <title>LHISI_Scaffold_Assembly.</title>
        <authorList>
            <person name="Stuart O.P."/>
            <person name="Cleave R."/>
            <person name="Magrath M.J.L."/>
            <person name="Mikheyev A.S."/>
        </authorList>
    </citation>
    <scope>NUCLEOTIDE SEQUENCE [LARGE SCALE GENOMIC DNA]</scope>
    <source>
        <strain evidence="1">Daus_M_001</strain>
        <tissue evidence="1">Leg muscle</tissue>
    </source>
</reference>
<dbReference type="EMBL" id="JARBHB010000002">
    <property type="protein sequence ID" value="KAJ8893222.1"/>
    <property type="molecule type" value="Genomic_DNA"/>
</dbReference>
<accession>A0ABQ9I974</accession>
<dbReference type="Proteomes" id="UP001159363">
    <property type="component" value="Chromosome 2"/>
</dbReference>
<evidence type="ECO:0000313" key="1">
    <source>
        <dbReference type="EMBL" id="KAJ8893222.1"/>
    </source>
</evidence>
<name>A0ABQ9I974_9NEOP</name>
<protein>
    <submittedName>
        <fullName evidence="1">Uncharacterized protein</fullName>
    </submittedName>
</protein>
<proteinExistence type="predicted"/>
<sequence>MQLKLSSRDAGATVAELLACSPPTKAIRVQSLARCSHVGIVPDDAVGQRVFSGISRFPLPFIPALLRTRTWFSLAGGEKPSRYANRGPGSRNVTLALGSLCRVYRPFTVISYSSEALLKGRIVLVSGATCGEKYDRPPAALGVIWERACRHSQERVPPPGLTLDPRWTVSAQRRVSRPSLVRSWIRALVTVALTSHLTFTQYGWVRLDVSSTWSSETVPAAQERAMAYSNGQSLHLPGAISENLGCYTVNSQYRIEANEMNLIREVKRGEYGAAPEWKGKGNGRPPRKPTDQQHRLALFAHCESGIDSVGNRTRRLLRIKEASDVLQLPHWMRLQIHELQPLEWKSTPDIQSALGIYASHEIASRRRGAKDSFHDMLYVNDSFHDMLYVNGAQQLRVRCSIPINDSEKHFYPLRIRISGVVFRSQQDFLWEQERCWMTKVKQNYHLATALLLHLTLPAQHSPQGNTEKHVTRSEGSVQLAAFYAQVYIFFIQTQLAEKGGGGVYAAGRKIPQGHALKKIYTRSREKERGEL</sequence>
<gene>
    <name evidence="1" type="ORF">PR048_005810</name>
</gene>
<evidence type="ECO:0000313" key="2">
    <source>
        <dbReference type="Proteomes" id="UP001159363"/>
    </source>
</evidence>